<dbReference type="AlphaFoldDB" id="A0A1A9QDM2"/>
<sequence length="232" mass="26070">MTLPAKVGIGVATLSSISAVSYVGKSYFSNSNYDSSKVIDEQPQKIATSKLIEEKFEYILLDSKTEGVNADDKHWTEIWTAYKRDNANNDVDPLNLKGWNKSKPSDLTAELKKKCSDLSKEQILKDNKTHYQKVTKYCARNVTIADHIKKDKLTAIDTSNAEGLWKTRESGKSAIEKYFTTLEITPTSENNVTAENIKNGCKTTIEKSKKESNYDAIYSAYKEVCVKKNGEQ</sequence>
<reference evidence="2" key="1">
    <citation type="submission" date="2016-04" db="EMBL/GenBank/DDBJ databases">
        <authorList>
            <person name="Quiroz-Castaneda R.E."/>
            <person name="Martinez-Ocampo F."/>
        </authorList>
    </citation>
    <scope>NUCLEOTIDE SEQUENCE [LARGE SCALE GENOMIC DNA]</scope>
    <source>
        <strain evidence="2">INIFAP01</strain>
    </source>
</reference>
<keyword evidence="2" id="KW-1185">Reference proteome</keyword>
<dbReference type="STRING" id="432608.A6V39_01360"/>
<dbReference type="Proteomes" id="UP000077623">
    <property type="component" value="Unassembled WGS sequence"/>
</dbReference>
<evidence type="ECO:0000313" key="2">
    <source>
        <dbReference type="Proteomes" id="UP000077623"/>
    </source>
</evidence>
<gene>
    <name evidence="1" type="ORF">A6V39_01360</name>
</gene>
<accession>A0A1A9QDM2</accession>
<dbReference type="RefSeq" id="WP_187149938.1">
    <property type="nucleotide sequence ID" value="NZ_LWUJ01000010.1"/>
</dbReference>
<name>A0A1A9QDM2_9MOLU</name>
<protein>
    <submittedName>
        <fullName evidence="1">Uncharacterized protein</fullName>
    </submittedName>
</protein>
<comment type="caution">
    <text evidence="1">The sequence shown here is derived from an EMBL/GenBank/DDBJ whole genome shotgun (WGS) entry which is preliminary data.</text>
</comment>
<evidence type="ECO:0000313" key="1">
    <source>
        <dbReference type="EMBL" id="OAL10702.1"/>
    </source>
</evidence>
<organism evidence="1 2">
    <name type="scientific">Candidatus Mycoplasma haematobovis</name>
    <dbReference type="NCBI Taxonomy" id="432608"/>
    <lineage>
        <taxon>Bacteria</taxon>
        <taxon>Bacillati</taxon>
        <taxon>Mycoplasmatota</taxon>
        <taxon>Mollicutes</taxon>
        <taxon>Mycoplasmataceae</taxon>
        <taxon>Mycoplasma</taxon>
    </lineage>
</organism>
<proteinExistence type="predicted"/>
<dbReference type="EMBL" id="LWUJ01000010">
    <property type="protein sequence ID" value="OAL10702.1"/>
    <property type="molecule type" value="Genomic_DNA"/>
</dbReference>